<gene>
    <name evidence="2" type="ORF">QO010_001391</name>
</gene>
<dbReference type="Pfam" id="PF01650">
    <property type="entry name" value="Peptidase_C13"/>
    <property type="match status" value="1"/>
</dbReference>
<evidence type="ECO:0000313" key="2">
    <source>
        <dbReference type="EMBL" id="MDQ0463620.1"/>
    </source>
</evidence>
<dbReference type="Gene3D" id="3.40.50.1460">
    <property type="match status" value="1"/>
</dbReference>
<organism evidence="2 3">
    <name type="scientific">Caulobacter ginsengisoli</name>
    <dbReference type="NCBI Taxonomy" id="400775"/>
    <lineage>
        <taxon>Bacteria</taxon>
        <taxon>Pseudomonadati</taxon>
        <taxon>Pseudomonadota</taxon>
        <taxon>Alphaproteobacteria</taxon>
        <taxon>Caulobacterales</taxon>
        <taxon>Caulobacteraceae</taxon>
        <taxon>Caulobacter</taxon>
    </lineage>
</organism>
<protein>
    <recommendedName>
        <fullName evidence="4">Peptidase C13</fullName>
    </recommendedName>
</protein>
<keyword evidence="1" id="KW-0732">Signal</keyword>
<dbReference type="Proteomes" id="UP001228905">
    <property type="component" value="Unassembled WGS sequence"/>
</dbReference>
<dbReference type="EMBL" id="JAUSVS010000002">
    <property type="protein sequence ID" value="MDQ0463620.1"/>
    <property type="molecule type" value="Genomic_DNA"/>
</dbReference>
<proteinExistence type="predicted"/>
<evidence type="ECO:0008006" key="4">
    <source>
        <dbReference type="Google" id="ProtNLM"/>
    </source>
</evidence>
<comment type="caution">
    <text evidence="2">The sequence shown here is derived from an EMBL/GenBank/DDBJ whole genome shotgun (WGS) entry which is preliminary data.</text>
</comment>
<sequence length="269" mass="28788">MRRWLQMGLGLLAAATLSASALPGAAMAAGKPSPFANWAAVVVAGDYHAAHDSEETEAFDNARRDVTTALSTEMGFQPGNVRQFSVRPGRYPDTRPGSSTVFNIYDNLKELAGQAKGGCLFYYTSHGAPEGAYLGSEDPDGATLIFPTELTELIERACPKRPVIVVISTCFSAVNIPAMSKPNWMVMTAARKDRTSFGCSARDTYPYFDACFLSQLKAAKNFAVLAPAVKACIGQKEIDTGMRPPAEPQTYIGGAMLPLLPLMPFPHGG</sequence>
<reference evidence="2 3" key="1">
    <citation type="submission" date="2023-07" db="EMBL/GenBank/DDBJ databases">
        <title>Genomic Encyclopedia of Type Strains, Phase IV (KMG-IV): sequencing the most valuable type-strain genomes for metagenomic binning, comparative biology and taxonomic classification.</title>
        <authorList>
            <person name="Goeker M."/>
        </authorList>
    </citation>
    <scope>NUCLEOTIDE SEQUENCE [LARGE SCALE GENOMIC DNA]</scope>
    <source>
        <strain evidence="2 3">DSM 18695</strain>
    </source>
</reference>
<keyword evidence="3" id="KW-1185">Reference proteome</keyword>
<dbReference type="InterPro" id="IPR001096">
    <property type="entry name" value="Peptidase_C13"/>
</dbReference>
<feature type="signal peptide" evidence="1">
    <location>
        <begin position="1"/>
        <end position="28"/>
    </location>
</feature>
<dbReference type="RefSeq" id="WP_307347710.1">
    <property type="nucleotide sequence ID" value="NZ_JAUSVS010000002.1"/>
</dbReference>
<name>A0ABU0IQE5_9CAUL</name>
<evidence type="ECO:0000256" key="1">
    <source>
        <dbReference type="SAM" id="SignalP"/>
    </source>
</evidence>
<evidence type="ECO:0000313" key="3">
    <source>
        <dbReference type="Proteomes" id="UP001228905"/>
    </source>
</evidence>
<feature type="chain" id="PRO_5046352724" description="Peptidase C13" evidence="1">
    <location>
        <begin position="29"/>
        <end position="269"/>
    </location>
</feature>
<accession>A0ABU0IQE5</accession>